<feature type="chain" id="PRO_5040437835" evidence="1">
    <location>
        <begin position="29"/>
        <end position="105"/>
    </location>
</feature>
<keyword evidence="1" id="KW-0732">Signal</keyword>
<protein>
    <submittedName>
        <fullName evidence="2">Uncharacterized protein</fullName>
    </submittedName>
</protein>
<name>A0A9P9J3L5_9HYPO</name>
<reference evidence="2" key="1">
    <citation type="journal article" date="2021" name="Nat. Commun.">
        <title>Genetic determinants of endophytism in the Arabidopsis root mycobiome.</title>
        <authorList>
            <person name="Mesny F."/>
            <person name="Miyauchi S."/>
            <person name="Thiergart T."/>
            <person name="Pickel B."/>
            <person name="Atanasova L."/>
            <person name="Karlsson M."/>
            <person name="Huettel B."/>
            <person name="Barry K.W."/>
            <person name="Haridas S."/>
            <person name="Chen C."/>
            <person name="Bauer D."/>
            <person name="Andreopoulos W."/>
            <person name="Pangilinan J."/>
            <person name="LaButti K."/>
            <person name="Riley R."/>
            <person name="Lipzen A."/>
            <person name="Clum A."/>
            <person name="Drula E."/>
            <person name="Henrissat B."/>
            <person name="Kohler A."/>
            <person name="Grigoriev I.V."/>
            <person name="Martin F.M."/>
            <person name="Hacquard S."/>
        </authorList>
    </citation>
    <scope>NUCLEOTIDE SEQUENCE</scope>
    <source>
        <strain evidence="2">MPI-CAGE-AT-0147</strain>
    </source>
</reference>
<organism evidence="2 3">
    <name type="scientific">Dactylonectria macrodidyma</name>
    <dbReference type="NCBI Taxonomy" id="307937"/>
    <lineage>
        <taxon>Eukaryota</taxon>
        <taxon>Fungi</taxon>
        <taxon>Dikarya</taxon>
        <taxon>Ascomycota</taxon>
        <taxon>Pezizomycotina</taxon>
        <taxon>Sordariomycetes</taxon>
        <taxon>Hypocreomycetidae</taxon>
        <taxon>Hypocreales</taxon>
        <taxon>Nectriaceae</taxon>
        <taxon>Dactylonectria</taxon>
    </lineage>
</organism>
<proteinExistence type="predicted"/>
<feature type="signal peptide" evidence="1">
    <location>
        <begin position="1"/>
        <end position="28"/>
    </location>
</feature>
<dbReference type="EMBL" id="JAGMUV010000011">
    <property type="protein sequence ID" value="KAH7140825.1"/>
    <property type="molecule type" value="Genomic_DNA"/>
</dbReference>
<evidence type="ECO:0000256" key="1">
    <source>
        <dbReference type="SAM" id="SignalP"/>
    </source>
</evidence>
<comment type="caution">
    <text evidence="2">The sequence shown here is derived from an EMBL/GenBank/DDBJ whole genome shotgun (WGS) entry which is preliminary data.</text>
</comment>
<sequence>MLPFLSYRCCIALYVGFHVMSCVSSVQSTVHACILCVSQASLGLGTGQLAPYLINQWQGYLFFIRACFSVTTLPCLWLSARAISHFACVFAARDYLEPPRGSLVR</sequence>
<dbReference type="Proteomes" id="UP000738349">
    <property type="component" value="Unassembled WGS sequence"/>
</dbReference>
<evidence type="ECO:0000313" key="2">
    <source>
        <dbReference type="EMBL" id="KAH7140825.1"/>
    </source>
</evidence>
<dbReference type="AlphaFoldDB" id="A0A9P9J3L5"/>
<evidence type="ECO:0000313" key="3">
    <source>
        <dbReference type="Proteomes" id="UP000738349"/>
    </source>
</evidence>
<gene>
    <name evidence="2" type="ORF">EDB81DRAFT_65692</name>
</gene>
<accession>A0A9P9J3L5</accession>
<keyword evidence="3" id="KW-1185">Reference proteome</keyword>